<evidence type="ECO:0000313" key="9">
    <source>
        <dbReference type="Proteomes" id="UP000244908"/>
    </source>
</evidence>
<dbReference type="InterPro" id="IPR037238">
    <property type="entry name" value="YbiA-like_sf"/>
</dbReference>
<comment type="similarity">
    <text evidence="3">Belongs to the YbiA family.</text>
</comment>
<gene>
    <name evidence="8" type="ORF">HYN51_06940</name>
</gene>
<dbReference type="OrthoDB" id="67297at2"/>
<reference evidence="8 9" key="1">
    <citation type="journal article" date="2019" name="Int. J. Syst. Evol. Microbiol.">
        <title>Limnobaculum parvum gen. nov., sp. nov., isolated from a freshwater lake.</title>
        <authorList>
            <person name="Baek C."/>
            <person name="Shin S.K."/>
            <person name="Yi H."/>
        </authorList>
    </citation>
    <scope>NUCLEOTIDE SEQUENCE [LARGE SCALE GENOMIC DNA]</scope>
    <source>
        <strain evidence="8 9">HYN0051</strain>
    </source>
</reference>
<evidence type="ECO:0000259" key="7">
    <source>
        <dbReference type="Pfam" id="PF08719"/>
    </source>
</evidence>
<evidence type="ECO:0000256" key="1">
    <source>
        <dbReference type="ARBA" id="ARBA00000022"/>
    </source>
</evidence>
<organism evidence="8 9">
    <name type="scientific">Limnobaculum parvum</name>
    <dbReference type="NCBI Taxonomy" id="2172103"/>
    <lineage>
        <taxon>Bacteria</taxon>
        <taxon>Pseudomonadati</taxon>
        <taxon>Pseudomonadota</taxon>
        <taxon>Gammaproteobacteria</taxon>
        <taxon>Enterobacterales</taxon>
        <taxon>Budviciaceae</taxon>
        <taxon>Limnobaculum</taxon>
    </lineage>
</organism>
<evidence type="ECO:0000313" key="8">
    <source>
        <dbReference type="EMBL" id="AWH88317.1"/>
    </source>
</evidence>
<feature type="domain" description="NADAR" evidence="7">
    <location>
        <begin position="25"/>
        <end position="183"/>
    </location>
</feature>
<protein>
    <recommendedName>
        <fullName evidence="4">N-glycosidase YbiA</fullName>
    </recommendedName>
    <alternativeName>
        <fullName evidence="5">Riboflavin biosynthesis intermediates N-glycosidase</fullName>
    </alternativeName>
</protein>
<dbReference type="CDD" id="cd15457">
    <property type="entry name" value="NADAR"/>
    <property type="match status" value="1"/>
</dbReference>
<evidence type="ECO:0000256" key="5">
    <source>
        <dbReference type="ARBA" id="ARBA00032343"/>
    </source>
</evidence>
<dbReference type="Proteomes" id="UP000244908">
    <property type="component" value="Chromosome"/>
</dbReference>
<accession>A0A2Y9TX81</accession>
<dbReference type="EMBL" id="CP029185">
    <property type="protein sequence ID" value="AWH88317.1"/>
    <property type="molecule type" value="Genomic_DNA"/>
</dbReference>
<proteinExistence type="inferred from homology"/>
<sequence length="187" mass="21064">MQQGNYSLQALQDAVKSGSRFKYLYFWGHQPSANGVITASCFSQWWPSPFVVDGVTYATAEHWMMASKARLFGDELIIPQILSARTPAQAKSLGRQVKDFDQERWQARCFELVCEGNWHKFSQHSNLGEFLLNTKQQVLVEASPVDKIWGIGLAQDDPRAANPLLWDGENLLGFALMEVRGRLMAGV</sequence>
<comment type="catalytic activity">
    <reaction evidence="1">
        <text>5-amino-6-(5-phospho-D-ribosylamino)uracil + H2O = 5,6-diaminouracil + D-ribose 5-phosphate</text>
        <dbReference type="Rhea" id="RHEA:55020"/>
        <dbReference type="ChEBI" id="CHEBI:15377"/>
        <dbReference type="ChEBI" id="CHEBI:46252"/>
        <dbReference type="ChEBI" id="CHEBI:58453"/>
        <dbReference type="ChEBI" id="CHEBI:78346"/>
    </reaction>
</comment>
<dbReference type="NCBIfam" id="TIGR02464">
    <property type="entry name" value="ribofla_fusion"/>
    <property type="match status" value="1"/>
</dbReference>
<keyword evidence="9" id="KW-1185">Reference proteome</keyword>
<evidence type="ECO:0000256" key="2">
    <source>
        <dbReference type="ARBA" id="ARBA00000751"/>
    </source>
</evidence>
<dbReference type="SUPFAM" id="SSF143990">
    <property type="entry name" value="YbiA-like"/>
    <property type="match status" value="1"/>
</dbReference>
<name>A0A2Y9TX81_9GAMM</name>
<comment type="catalytic activity">
    <reaction evidence="2">
        <text>2,5-diamino-6-hydroxy-4-(5-phosphoribosylamino)-pyrimidine + H2O = 2,5,6-triamino-4-hydroxypyrimidine + D-ribose 5-phosphate</text>
        <dbReference type="Rhea" id="RHEA:23436"/>
        <dbReference type="ChEBI" id="CHEBI:15377"/>
        <dbReference type="ChEBI" id="CHEBI:58614"/>
        <dbReference type="ChEBI" id="CHEBI:78346"/>
        <dbReference type="ChEBI" id="CHEBI:137796"/>
    </reaction>
</comment>
<dbReference type="KEGG" id="lpv:HYN51_06940"/>
<evidence type="ECO:0000256" key="4">
    <source>
        <dbReference type="ARBA" id="ARBA00014614"/>
    </source>
</evidence>
<dbReference type="AlphaFoldDB" id="A0A2Y9TX81"/>
<dbReference type="Pfam" id="PF08719">
    <property type="entry name" value="NADAR"/>
    <property type="match status" value="1"/>
</dbReference>
<evidence type="ECO:0000256" key="6">
    <source>
        <dbReference type="ARBA" id="ARBA00045377"/>
    </source>
</evidence>
<evidence type="ECO:0000256" key="3">
    <source>
        <dbReference type="ARBA" id="ARBA00008508"/>
    </source>
</evidence>
<dbReference type="Gene3D" id="1.10.357.40">
    <property type="entry name" value="YbiA-like"/>
    <property type="match status" value="1"/>
</dbReference>
<dbReference type="RefSeq" id="WP_108900390.1">
    <property type="nucleotide sequence ID" value="NZ_CP029185.2"/>
</dbReference>
<dbReference type="InterPro" id="IPR012816">
    <property type="entry name" value="NADAR"/>
</dbReference>
<comment type="function">
    <text evidence="6">Catalyzes the hydrolysis of the N-glycosidic bond in the first two intermediates of riboflavin biosynthesis, which are highly reactive metabolites, yielding relatively innocuous products. Thus, can divert a surplus of harmful intermediates into relatively harmless products and pre-empt the damage these intermediates would otherwise do. Helps maintain flavin levels. May act on other substrates in vivo. Has no activity against GTP, nucleoside monophosphates or ADP-ribose. Is Required for swarming motility.</text>
</comment>